<dbReference type="NCBIfam" id="TIGR01128">
    <property type="entry name" value="holA"/>
    <property type="match status" value="1"/>
</dbReference>
<dbReference type="EMBL" id="JACHHD010000004">
    <property type="protein sequence ID" value="MBB5184489.1"/>
    <property type="molecule type" value="Genomic_DNA"/>
</dbReference>
<evidence type="ECO:0000256" key="3">
    <source>
        <dbReference type="ARBA" id="ARBA00022679"/>
    </source>
</evidence>
<evidence type="ECO:0000256" key="2">
    <source>
        <dbReference type="ARBA" id="ARBA00017703"/>
    </source>
</evidence>
<evidence type="ECO:0000256" key="8">
    <source>
        <dbReference type="ARBA" id="ARBA00049244"/>
    </source>
</evidence>
<evidence type="ECO:0000259" key="10">
    <source>
        <dbReference type="Pfam" id="PF21694"/>
    </source>
</evidence>
<proteinExistence type="inferred from homology"/>
<protein>
    <recommendedName>
        <fullName evidence="2">DNA polymerase III subunit delta</fullName>
        <ecNumber evidence="1">2.7.7.7</ecNumber>
    </recommendedName>
</protein>
<keyword evidence="5" id="KW-0235">DNA replication</keyword>
<evidence type="ECO:0000256" key="4">
    <source>
        <dbReference type="ARBA" id="ARBA00022695"/>
    </source>
</evidence>
<evidence type="ECO:0000313" key="11">
    <source>
        <dbReference type="EMBL" id="MBB5184489.1"/>
    </source>
</evidence>
<dbReference type="Pfam" id="PF21694">
    <property type="entry name" value="DNA_pol3_delta_C"/>
    <property type="match status" value="1"/>
</dbReference>
<dbReference type="InterPro" id="IPR010372">
    <property type="entry name" value="DNA_pol3_delta_N"/>
</dbReference>
<dbReference type="InterPro" id="IPR005790">
    <property type="entry name" value="DNA_polIII_delta"/>
</dbReference>
<feature type="domain" description="DNA polymerase III delta N-terminal" evidence="9">
    <location>
        <begin position="6"/>
        <end position="119"/>
    </location>
</feature>
<dbReference type="Pfam" id="PF06144">
    <property type="entry name" value="DNA_pol3_delta"/>
    <property type="match status" value="1"/>
</dbReference>
<keyword evidence="6" id="KW-0239">DNA-directed DNA polymerase</keyword>
<dbReference type="GO" id="GO:0006261">
    <property type="term" value="P:DNA-templated DNA replication"/>
    <property type="evidence" value="ECO:0007669"/>
    <property type="project" value="TreeGrafter"/>
</dbReference>
<evidence type="ECO:0000256" key="5">
    <source>
        <dbReference type="ARBA" id="ARBA00022705"/>
    </source>
</evidence>
<reference evidence="11 12" key="1">
    <citation type="submission" date="2020-08" db="EMBL/GenBank/DDBJ databases">
        <title>Genomic Encyclopedia of Type Strains, Phase IV (KMG-IV): sequencing the most valuable type-strain genomes for metagenomic binning, comparative biology and taxonomic classification.</title>
        <authorList>
            <person name="Goeker M."/>
        </authorList>
    </citation>
    <scope>NUCLEOTIDE SEQUENCE [LARGE SCALE GENOMIC DNA]</scope>
    <source>
        <strain evidence="11 12">DSM 26963</strain>
    </source>
</reference>
<keyword evidence="3 11" id="KW-0808">Transferase</keyword>
<evidence type="ECO:0000256" key="6">
    <source>
        <dbReference type="ARBA" id="ARBA00022932"/>
    </source>
</evidence>
<dbReference type="GO" id="GO:0003887">
    <property type="term" value="F:DNA-directed DNA polymerase activity"/>
    <property type="evidence" value="ECO:0007669"/>
    <property type="project" value="UniProtKB-KW"/>
</dbReference>
<keyword evidence="4 11" id="KW-0548">Nucleotidyltransferase</keyword>
<evidence type="ECO:0000256" key="7">
    <source>
        <dbReference type="ARBA" id="ARBA00034754"/>
    </source>
</evidence>
<dbReference type="Proteomes" id="UP000521313">
    <property type="component" value="Unassembled WGS sequence"/>
</dbReference>
<comment type="similarity">
    <text evidence="7">Belongs to the DNA polymerase HolA subunit family.</text>
</comment>
<comment type="catalytic activity">
    <reaction evidence="8">
        <text>DNA(n) + a 2'-deoxyribonucleoside 5'-triphosphate = DNA(n+1) + diphosphate</text>
        <dbReference type="Rhea" id="RHEA:22508"/>
        <dbReference type="Rhea" id="RHEA-COMP:17339"/>
        <dbReference type="Rhea" id="RHEA-COMP:17340"/>
        <dbReference type="ChEBI" id="CHEBI:33019"/>
        <dbReference type="ChEBI" id="CHEBI:61560"/>
        <dbReference type="ChEBI" id="CHEBI:173112"/>
        <dbReference type="EC" id="2.7.7.7"/>
    </reaction>
</comment>
<sequence length="310" mass="36310">MMICLIYGEDVSRIQQKICSLKKKYNIDTVVHYDASRDSQEDVLMEMDSFSIFDEKKMIVVEQCTFLSSKNTTKYEISPFLERAEDQSTILILIYHGAKLDQRKKLVKELIQKSTVYACISLDDQSQRTLIHEYLKKENLVMEPQAFSWFSSHIGMDTLRIESEIRKLKTYADYVRLEDVKALIQPEPVNDVFKMVDALFQRNAIRFLAFYRNFRNQNMEPLAILGLLASQVRFLFQVRVCMDEGMDQNQIANQLKAHPYRIKLNMEKAQSFHSEELLDTLNLLANLDQDIKMGKIDKDQGFENFILNQI</sequence>
<dbReference type="RefSeq" id="WP_183374507.1">
    <property type="nucleotide sequence ID" value="NZ_JACHHD010000004.1"/>
</dbReference>
<dbReference type="InterPro" id="IPR027417">
    <property type="entry name" value="P-loop_NTPase"/>
</dbReference>
<dbReference type="Gene3D" id="3.40.50.300">
    <property type="entry name" value="P-loop containing nucleotide triphosphate hydrolases"/>
    <property type="match status" value="1"/>
</dbReference>
<dbReference type="GO" id="GO:0003677">
    <property type="term" value="F:DNA binding"/>
    <property type="evidence" value="ECO:0007669"/>
    <property type="project" value="InterPro"/>
</dbReference>
<dbReference type="InterPro" id="IPR048466">
    <property type="entry name" value="DNA_pol3_delta-like_C"/>
</dbReference>
<dbReference type="EC" id="2.7.7.7" evidence="1"/>
<evidence type="ECO:0000313" key="12">
    <source>
        <dbReference type="Proteomes" id="UP000521313"/>
    </source>
</evidence>
<organism evidence="11 12">
    <name type="scientific">Faecalicoccus acidiformans</name>
    <dbReference type="NCBI Taxonomy" id="915173"/>
    <lineage>
        <taxon>Bacteria</taxon>
        <taxon>Bacillati</taxon>
        <taxon>Bacillota</taxon>
        <taxon>Erysipelotrichia</taxon>
        <taxon>Erysipelotrichales</taxon>
        <taxon>Erysipelotrichaceae</taxon>
        <taxon>Faecalicoccus</taxon>
    </lineage>
</organism>
<name>A0A7W8D209_9FIRM</name>
<dbReference type="SUPFAM" id="SSF48019">
    <property type="entry name" value="post-AAA+ oligomerization domain-like"/>
    <property type="match status" value="1"/>
</dbReference>
<accession>A0A7W8D209</accession>
<feature type="domain" description="DNA polymerase III delta subunit-like C-terminal" evidence="10">
    <location>
        <begin position="190"/>
        <end position="308"/>
    </location>
</feature>
<dbReference type="Gene3D" id="1.10.8.60">
    <property type="match status" value="1"/>
</dbReference>
<evidence type="ECO:0000259" key="9">
    <source>
        <dbReference type="Pfam" id="PF06144"/>
    </source>
</evidence>
<dbReference type="SUPFAM" id="SSF52540">
    <property type="entry name" value="P-loop containing nucleoside triphosphate hydrolases"/>
    <property type="match status" value="1"/>
</dbReference>
<dbReference type="PANTHER" id="PTHR34388">
    <property type="entry name" value="DNA POLYMERASE III SUBUNIT DELTA"/>
    <property type="match status" value="1"/>
</dbReference>
<dbReference type="PANTHER" id="PTHR34388:SF1">
    <property type="entry name" value="DNA POLYMERASE III SUBUNIT DELTA"/>
    <property type="match status" value="1"/>
</dbReference>
<dbReference type="AlphaFoldDB" id="A0A7W8D209"/>
<evidence type="ECO:0000256" key="1">
    <source>
        <dbReference type="ARBA" id="ARBA00012417"/>
    </source>
</evidence>
<dbReference type="InterPro" id="IPR008921">
    <property type="entry name" value="DNA_pol3_clamp-load_cplx_C"/>
</dbReference>
<dbReference type="Gene3D" id="1.20.272.10">
    <property type="match status" value="1"/>
</dbReference>
<dbReference type="GO" id="GO:0009360">
    <property type="term" value="C:DNA polymerase III complex"/>
    <property type="evidence" value="ECO:0007669"/>
    <property type="project" value="InterPro"/>
</dbReference>
<comment type="caution">
    <text evidence="11">The sequence shown here is derived from an EMBL/GenBank/DDBJ whole genome shotgun (WGS) entry which is preliminary data.</text>
</comment>
<gene>
    <name evidence="11" type="ORF">HNQ43_000528</name>
</gene>